<dbReference type="EMBL" id="FNSL01000001">
    <property type="protein sequence ID" value="SEB80458.1"/>
    <property type="molecule type" value="Genomic_DNA"/>
</dbReference>
<name>A0A1H4MCL0_9HYPH</name>
<gene>
    <name evidence="1" type="ORF">SAMN05216452_3241</name>
</gene>
<dbReference type="RefSeq" id="WP_025030014.1">
    <property type="nucleotide sequence ID" value="NZ_FNSL01000001.1"/>
</dbReference>
<organism evidence="1 2">
    <name type="scientific">Nitratireductor aquibiodomus</name>
    <dbReference type="NCBI Taxonomy" id="204799"/>
    <lineage>
        <taxon>Bacteria</taxon>
        <taxon>Pseudomonadati</taxon>
        <taxon>Pseudomonadota</taxon>
        <taxon>Alphaproteobacteria</taxon>
        <taxon>Hyphomicrobiales</taxon>
        <taxon>Phyllobacteriaceae</taxon>
        <taxon>Nitratireductor</taxon>
    </lineage>
</organism>
<proteinExistence type="predicted"/>
<reference evidence="2" key="1">
    <citation type="submission" date="2016-10" db="EMBL/GenBank/DDBJ databases">
        <authorList>
            <person name="Varghese N."/>
            <person name="Submissions S."/>
        </authorList>
    </citation>
    <scope>NUCLEOTIDE SEQUENCE [LARGE SCALE GENOMIC DNA]</scope>
    <source>
        <strain evidence="2">ES.061</strain>
    </source>
</reference>
<protein>
    <submittedName>
        <fullName evidence="1">Uncharacterized protein</fullName>
    </submittedName>
</protein>
<evidence type="ECO:0000313" key="1">
    <source>
        <dbReference type="EMBL" id="SEB80458.1"/>
    </source>
</evidence>
<sequence length="102" mass="11542">MSGFEHRRQEAEAHLKMQMMKEMSELMRRTGLPPMVVMREAVRAIGLIYRETAAAHREPACCPCGWRPQEACDLEYLGQALLEASRRPRARDLGGMQVLGTA</sequence>
<accession>A0A1H4MCL0</accession>
<evidence type="ECO:0000313" key="2">
    <source>
        <dbReference type="Proteomes" id="UP000199064"/>
    </source>
</evidence>
<keyword evidence="2" id="KW-1185">Reference proteome</keyword>
<dbReference type="AlphaFoldDB" id="A0A1H4MCL0"/>
<dbReference type="Proteomes" id="UP000199064">
    <property type="component" value="Unassembled WGS sequence"/>
</dbReference>